<dbReference type="PANTHER" id="PTHR33371">
    <property type="entry name" value="INTERMEMBRANE PHOSPHOLIPID TRANSPORT SYSTEM BINDING PROTEIN MLAD-RELATED"/>
    <property type="match status" value="1"/>
</dbReference>
<dbReference type="Pfam" id="PF02470">
    <property type="entry name" value="MlaD"/>
    <property type="match status" value="1"/>
</dbReference>
<keyword evidence="1" id="KW-1133">Transmembrane helix</keyword>
<dbReference type="Proteomes" id="UP000297407">
    <property type="component" value="Unassembled WGS sequence"/>
</dbReference>
<evidence type="ECO:0000256" key="1">
    <source>
        <dbReference type="SAM" id="Phobius"/>
    </source>
</evidence>
<keyword evidence="4" id="KW-1185">Reference proteome</keyword>
<dbReference type="InterPro" id="IPR052336">
    <property type="entry name" value="MlaD_Phospholipid_Transporter"/>
</dbReference>
<dbReference type="RefSeq" id="WP_135524648.1">
    <property type="nucleotide sequence ID" value="NZ_SRLH01000001.1"/>
</dbReference>
<organism evidence="3 4">
    <name type="scientific">Flavobacterium humi</name>
    <dbReference type="NCBI Taxonomy" id="2562683"/>
    <lineage>
        <taxon>Bacteria</taxon>
        <taxon>Pseudomonadati</taxon>
        <taxon>Bacteroidota</taxon>
        <taxon>Flavobacteriia</taxon>
        <taxon>Flavobacteriales</taxon>
        <taxon>Flavobacteriaceae</taxon>
        <taxon>Flavobacterium</taxon>
    </lineage>
</organism>
<gene>
    <name evidence="3" type="ORF">E4635_00460</name>
</gene>
<keyword evidence="1" id="KW-0472">Membrane</keyword>
<dbReference type="PANTHER" id="PTHR33371:SF4">
    <property type="entry name" value="INTERMEMBRANE PHOSPHOLIPID TRANSPORT SYSTEM BINDING PROTEIN MLAD"/>
    <property type="match status" value="1"/>
</dbReference>
<evidence type="ECO:0000313" key="4">
    <source>
        <dbReference type="Proteomes" id="UP000297407"/>
    </source>
</evidence>
<sequence>MKITREIKTAILVIGSILLFIWGYSFLKGQNLFNNHKKLFVVYDNVEGLAASAPITISGKIIGKVNSIELGKTGKLVVELQINEEDFPISKTSVAQIYEPGPIGGKQIAIIPNYKDRTVVADGDTLVSGIKLGLTDALGEKLAPLQERLDKVLTNADVLLTNVNSVLDTKTQANLKNAIGELNKTLANFTKVSGNIDQILIENKQKLGSAVTNLDKTTQNFAKISDDLEKAKLGETVKSLENTLANVNKIMADLSAGKGTMGKLLKDETMYANLSKASKELELLLQDVRLHPTRYVNVSFFGKKEKPYIAPQDKK</sequence>
<dbReference type="EMBL" id="SRLH01000001">
    <property type="protein sequence ID" value="TGD59441.1"/>
    <property type="molecule type" value="Genomic_DNA"/>
</dbReference>
<keyword evidence="1" id="KW-0812">Transmembrane</keyword>
<dbReference type="OrthoDB" id="9769132at2"/>
<protein>
    <submittedName>
        <fullName evidence="3">MCE family protein</fullName>
    </submittedName>
</protein>
<evidence type="ECO:0000259" key="2">
    <source>
        <dbReference type="Pfam" id="PF02470"/>
    </source>
</evidence>
<feature type="domain" description="Mce/MlaD" evidence="2">
    <location>
        <begin position="38"/>
        <end position="112"/>
    </location>
</feature>
<name>A0A4Z0LC23_9FLAO</name>
<comment type="caution">
    <text evidence="3">The sequence shown here is derived from an EMBL/GenBank/DDBJ whole genome shotgun (WGS) entry which is preliminary data.</text>
</comment>
<accession>A0A4Z0LC23</accession>
<evidence type="ECO:0000313" key="3">
    <source>
        <dbReference type="EMBL" id="TGD59441.1"/>
    </source>
</evidence>
<proteinExistence type="predicted"/>
<dbReference type="InterPro" id="IPR003399">
    <property type="entry name" value="Mce/MlaD"/>
</dbReference>
<dbReference type="AlphaFoldDB" id="A0A4Z0LC23"/>
<feature type="transmembrane region" description="Helical" evidence="1">
    <location>
        <begin position="7"/>
        <end position="27"/>
    </location>
</feature>
<reference evidence="3 4" key="1">
    <citation type="submission" date="2019-04" db="EMBL/GenBank/DDBJ databases">
        <title>Flavobacterium sp. strain DS2-A Genome sequencing and assembly.</title>
        <authorList>
            <person name="Kim I."/>
        </authorList>
    </citation>
    <scope>NUCLEOTIDE SEQUENCE [LARGE SCALE GENOMIC DNA]</scope>
    <source>
        <strain evidence="3 4">DS2-A</strain>
    </source>
</reference>